<dbReference type="Pfam" id="PF13289">
    <property type="entry name" value="SIR2_2"/>
    <property type="match status" value="1"/>
</dbReference>
<dbReference type="EMBL" id="PXYK01000028">
    <property type="protein sequence ID" value="PSJ54948.1"/>
    <property type="molecule type" value="Genomic_DNA"/>
</dbReference>
<name>A0A2P7RXK4_9HYPH</name>
<organism evidence="2 3">
    <name type="scientific">Kumtagia ephedrae</name>
    <dbReference type="NCBI Taxonomy" id="2116701"/>
    <lineage>
        <taxon>Bacteria</taxon>
        <taxon>Pseudomonadati</taxon>
        <taxon>Pseudomonadota</taxon>
        <taxon>Alphaproteobacteria</taxon>
        <taxon>Hyphomicrobiales</taxon>
        <taxon>Phyllobacteriaceae</taxon>
        <taxon>Kumtagia</taxon>
    </lineage>
</organism>
<feature type="compositionally biased region" description="Basic and acidic residues" evidence="1">
    <location>
        <begin position="425"/>
        <end position="434"/>
    </location>
</feature>
<evidence type="ECO:0000313" key="2">
    <source>
        <dbReference type="EMBL" id="PSJ54948.1"/>
    </source>
</evidence>
<dbReference type="SUPFAM" id="SSF52467">
    <property type="entry name" value="DHS-like NAD/FAD-binding domain"/>
    <property type="match status" value="1"/>
</dbReference>
<comment type="caution">
    <text evidence="2">The sequence shown here is derived from an EMBL/GenBank/DDBJ whole genome shotgun (WGS) entry which is preliminary data.</text>
</comment>
<proteinExistence type="predicted"/>
<dbReference type="Proteomes" id="UP000241229">
    <property type="component" value="Unassembled WGS sequence"/>
</dbReference>
<feature type="region of interest" description="Disordered" evidence="1">
    <location>
        <begin position="414"/>
        <end position="434"/>
    </location>
</feature>
<reference evidence="2 3" key="1">
    <citation type="submission" date="2018-03" db="EMBL/GenBank/DDBJ databases">
        <title>The draft genome of Mesorhizobium sp. 6GN-30.</title>
        <authorList>
            <person name="Liu L."/>
            <person name="Li L."/>
            <person name="Wang T."/>
            <person name="Zhang X."/>
            <person name="Liang L."/>
        </authorList>
    </citation>
    <scope>NUCLEOTIDE SEQUENCE [LARGE SCALE GENOMIC DNA]</scope>
    <source>
        <strain evidence="2 3">6GN30</strain>
    </source>
</reference>
<dbReference type="InterPro" id="IPR029035">
    <property type="entry name" value="DHS-like_NAD/FAD-binding_dom"/>
</dbReference>
<sequence length="434" mass="47500">MRFIAGGPSIPDELLLARDQGRVIFFCGAGVSRAKANLPDFFGLATAVTHALGVKPDDPARKIISEVAEVARRTGVDGLISADRIFGLLERDFLPRDIEAAVARALTPRQVADTSAHETLVRLATTREGIVRIVTTNFDRLFDGCRPGLRSFLPPNLPSPARATDFNGVVYLHGKMNALGDGADGDGFVLSSSEFGRAYLSDGWATLFVKDLLSRYFVVFIGYSADDPPVQYLLEALNRANGPMEGVYAFQAGDSNYGNLRWSHKGVTPIAYGSAEGHAMLWSTLEAWAARADDPDAWTCKVVSMAGGNPAKLQPHERGQVAHVVSTIEGLRRFTDAEPVPPASWLCVFDPYRRYAKPNYIGRWDQEERLFVDPFECFCLDSDPVPEKIDPEDAYAKRETPPDAFDCQTACKTDPGSASNFDPLLVHDVERPTG</sequence>
<protein>
    <submittedName>
        <fullName evidence="2">Uncharacterized protein</fullName>
    </submittedName>
</protein>
<dbReference type="AlphaFoldDB" id="A0A2P7RXK4"/>
<dbReference type="Gene3D" id="3.40.50.1220">
    <property type="entry name" value="TPP-binding domain"/>
    <property type="match status" value="1"/>
</dbReference>
<dbReference type="OrthoDB" id="2077946at2"/>
<keyword evidence="3" id="KW-1185">Reference proteome</keyword>
<evidence type="ECO:0000313" key="3">
    <source>
        <dbReference type="Proteomes" id="UP000241229"/>
    </source>
</evidence>
<evidence type="ECO:0000256" key="1">
    <source>
        <dbReference type="SAM" id="MobiDB-lite"/>
    </source>
</evidence>
<gene>
    <name evidence="2" type="ORF">C7I84_23380</name>
</gene>
<dbReference type="RefSeq" id="WP_106774638.1">
    <property type="nucleotide sequence ID" value="NZ_PXYK01000028.1"/>
</dbReference>
<accession>A0A2P7RXK4</accession>